<feature type="region of interest" description="Disordered" evidence="1">
    <location>
        <begin position="312"/>
        <end position="336"/>
    </location>
</feature>
<gene>
    <name evidence="2" type="ORF">PAM7971_01588</name>
</gene>
<dbReference type="EMBL" id="FWFW01000004">
    <property type="protein sequence ID" value="SLN36785.1"/>
    <property type="molecule type" value="Genomic_DNA"/>
</dbReference>
<sequence length="419" mass="46862">MTMSTQDVDCALAFDKNNLKYQTKIYDTQKSLIVAFLVAFCGGSQKTIISERRGDMSGTEPTWGVVATVDEPAVLVAAFVRHHLAIGASEVHLFLDRPHPGLAPLVEGLKGCFVTLCDAQYWEKSSIGFRPEYHIRRQKHNANIAFHHTQCDWLLHCDADEFVDNGDRIKASLALFHDAQQDAVIPYLGIKLRNNERVWCPDAKPNTSSDSSWGQTTVFDGGFRFSTTLYDDVIREKFKPFGMYLKHGLSGHCSGKTMSPVGADLELGIHRAFKTGTHDPVNRTSSTAILHHFDGLTPLHYILKMLKRGYETPNGPRSRQAPHRSGTPPRKGSHRRMDQALFIRKNASDGAKMKRFVRMVKSVNAAQIERYNAFLAFDTTPFDLRGCAELDLSAASFDAALLAENMEFFEMAGLAYWGD</sequence>
<organism evidence="2 3">
    <name type="scientific">Pacificibacter marinus</name>
    <dbReference type="NCBI Taxonomy" id="658057"/>
    <lineage>
        <taxon>Bacteria</taxon>
        <taxon>Pseudomonadati</taxon>
        <taxon>Pseudomonadota</taxon>
        <taxon>Alphaproteobacteria</taxon>
        <taxon>Rhodobacterales</taxon>
        <taxon>Roseobacteraceae</taxon>
        <taxon>Pacificibacter</taxon>
    </lineage>
</organism>
<dbReference type="AlphaFoldDB" id="A0A1Y5SB73"/>
<evidence type="ECO:0000313" key="3">
    <source>
        <dbReference type="Proteomes" id="UP000193307"/>
    </source>
</evidence>
<evidence type="ECO:0000313" key="2">
    <source>
        <dbReference type="EMBL" id="SLN36785.1"/>
    </source>
</evidence>
<dbReference type="SUPFAM" id="SSF53448">
    <property type="entry name" value="Nucleotide-diphospho-sugar transferases"/>
    <property type="match status" value="1"/>
</dbReference>
<keyword evidence="3" id="KW-1185">Reference proteome</keyword>
<dbReference type="STRING" id="658057.SAMN04488032_10336"/>
<evidence type="ECO:0008006" key="4">
    <source>
        <dbReference type="Google" id="ProtNLM"/>
    </source>
</evidence>
<dbReference type="OrthoDB" id="7203640at2"/>
<dbReference type="Pfam" id="PF13704">
    <property type="entry name" value="Glyco_tranf_2_4"/>
    <property type="match status" value="1"/>
</dbReference>
<protein>
    <recommendedName>
        <fullName evidence="4">Glycosyl transferase family 2</fullName>
    </recommendedName>
</protein>
<accession>A0A1Y5SB73</accession>
<evidence type="ECO:0000256" key="1">
    <source>
        <dbReference type="SAM" id="MobiDB-lite"/>
    </source>
</evidence>
<name>A0A1Y5SB73_9RHOB</name>
<dbReference type="InterPro" id="IPR029044">
    <property type="entry name" value="Nucleotide-diphossugar_trans"/>
</dbReference>
<reference evidence="2 3" key="1">
    <citation type="submission" date="2017-03" db="EMBL/GenBank/DDBJ databases">
        <authorList>
            <person name="Afonso C.L."/>
            <person name="Miller P.J."/>
            <person name="Scott M.A."/>
            <person name="Spackman E."/>
            <person name="Goraichik I."/>
            <person name="Dimitrov K.M."/>
            <person name="Suarez D.L."/>
            <person name="Swayne D.E."/>
        </authorList>
    </citation>
    <scope>NUCLEOTIDE SEQUENCE [LARGE SCALE GENOMIC DNA]</scope>
    <source>
        <strain evidence="2 3">CECT 7971</strain>
    </source>
</reference>
<proteinExistence type="predicted"/>
<dbReference type="Proteomes" id="UP000193307">
    <property type="component" value="Unassembled WGS sequence"/>
</dbReference>